<proteinExistence type="predicted"/>
<dbReference type="InterPro" id="IPR000297">
    <property type="entry name" value="PPIase_PpiC"/>
</dbReference>
<sequence>MKSQWLLLAALIGGLVVNGQTLFTYGKKAVSKQEFEKAFNKNPTPDVERSKALSEYLNLYINYKLKVQSGYDEKLYESASFQLESKNFEQQLAENIIKEEVGIKKLVNEAFSRSQKDIHAAHVFIPIAPNSDTIKALQQITEAYKALQSGADFSEVAAKYSTDENVRKVKGDLGFITVFTLQYAIESQIYALQVGQFSKPYRSKYGYHIFKNIGERSALGKRKVAQLLLSLPPQATSADKQKVSKLADSVYQMLLHGETFEAATAKFSNDTRTANSGGVLPEISVGQFDANYEAQIYSLKKVGDISKPFETSIGYHIVKLLDILPVGRDLNDPSTNAQLKQQVENDTRLLLYKKAKIATWLQLTNYKSASYLQDALWGYTDSALANKPLKTYQGITDTTTLFSFAKQRIPVSAWIQYLRKEAITNRIFYSKALSDFVDESCINYYTAHLVDYNATMQQQVKEFDEANLLFAAMDAHVWGKGGTNIEGLKNYYSQHSEKYQWASGVSALVFTCKSKVLATEIATKIKAAPNNWRTIVADYGVNCIADSGRFEQTAIPIKAKIERTIGFMSAPEENANEDTYTFMYVTAVHTTKEQRNFEDAKGMVINDYQNYLEQQWLEGLKKQYPVTVNTAVFKTIH</sequence>
<comment type="caution">
    <text evidence="3">The sequence shown here is derived from an EMBL/GenBank/DDBJ whole genome shotgun (WGS) entry which is preliminary data.</text>
</comment>
<evidence type="ECO:0000256" key="1">
    <source>
        <dbReference type="PROSITE-ProRule" id="PRU00278"/>
    </source>
</evidence>
<dbReference type="Pfam" id="PF00639">
    <property type="entry name" value="Rotamase"/>
    <property type="match status" value="2"/>
</dbReference>
<dbReference type="SUPFAM" id="SSF54534">
    <property type="entry name" value="FKBP-like"/>
    <property type="match status" value="2"/>
</dbReference>
<dbReference type="PROSITE" id="PS50198">
    <property type="entry name" value="PPIC_PPIASE_2"/>
    <property type="match status" value="2"/>
</dbReference>
<accession>A0ABV8PWB9</accession>
<keyword evidence="1 3" id="KW-0413">Isomerase</keyword>
<dbReference type="PANTHER" id="PTHR47245">
    <property type="entry name" value="PEPTIDYLPROLYL ISOMERASE"/>
    <property type="match status" value="1"/>
</dbReference>
<dbReference type="GO" id="GO:0016853">
    <property type="term" value="F:isomerase activity"/>
    <property type="evidence" value="ECO:0007669"/>
    <property type="project" value="UniProtKB-KW"/>
</dbReference>
<name>A0ABV8PWB9_9BACT</name>
<dbReference type="EMBL" id="JBHSDC010000003">
    <property type="protein sequence ID" value="MFC4231070.1"/>
    <property type="molecule type" value="Genomic_DNA"/>
</dbReference>
<dbReference type="InterPro" id="IPR050245">
    <property type="entry name" value="PrsA_foldase"/>
</dbReference>
<dbReference type="RefSeq" id="WP_379012457.1">
    <property type="nucleotide sequence ID" value="NZ_JBHSDC010000003.1"/>
</dbReference>
<dbReference type="Gene3D" id="3.10.50.40">
    <property type="match status" value="2"/>
</dbReference>
<dbReference type="Proteomes" id="UP001595906">
    <property type="component" value="Unassembled WGS sequence"/>
</dbReference>
<protein>
    <submittedName>
        <fullName evidence="3">Peptidylprolyl isomerase</fullName>
    </submittedName>
</protein>
<dbReference type="InterPro" id="IPR046357">
    <property type="entry name" value="PPIase_dom_sf"/>
</dbReference>
<gene>
    <name evidence="3" type="ORF">ACFOW1_04155</name>
</gene>
<reference evidence="4" key="1">
    <citation type="journal article" date="2019" name="Int. J. Syst. Evol. Microbiol.">
        <title>The Global Catalogue of Microorganisms (GCM) 10K type strain sequencing project: providing services to taxonomists for standard genome sequencing and annotation.</title>
        <authorList>
            <consortium name="The Broad Institute Genomics Platform"/>
            <consortium name="The Broad Institute Genome Sequencing Center for Infectious Disease"/>
            <person name="Wu L."/>
            <person name="Ma J."/>
        </authorList>
    </citation>
    <scope>NUCLEOTIDE SEQUENCE [LARGE SCALE GENOMIC DNA]</scope>
    <source>
        <strain evidence="4">CECT 8010</strain>
    </source>
</reference>
<dbReference type="PANTHER" id="PTHR47245:SF2">
    <property type="entry name" value="PEPTIDYL-PROLYL CIS-TRANS ISOMERASE HP_0175-RELATED"/>
    <property type="match status" value="1"/>
</dbReference>
<evidence type="ECO:0000259" key="2">
    <source>
        <dbReference type="PROSITE" id="PS50198"/>
    </source>
</evidence>
<feature type="domain" description="PpiC" evidence="2">
    <location>
        <begin position="219"/>
        <end position="322"/>
    </location>
</feature>
<keyword evidence="4" id="KW-1185">Reference proteome</keyword>
<feature type="domain" description="PpiC" evidence="2">
    <location>
        <begin position="115"/>
        <end position="214"/>
    </location>
</feature>
<organism evidence="3 4">
    <name type="scientific">Parasediminibacterium paludis</name>
    <dbReference type="NCBI Taxonomy" id="908966"/>
    <lineage>
        <taxon>Bacteria</taxon>
        <taxon>Pseudomonadati</taxon>
        <taxon>Bacteroidota</taxon>
        <taxon>Chitinophagia</taxon>
        <taxon>Chitinophagales</taxon>
        <taxon>Chitinophagaceae</taxon>
        <taxon>Parasediminibacterium</taxon>
    </lineage>
</organism>
<evidence type="ECO:0000313" key="4">
    <source>
        <dbReference type="Proteomes" id="UP001595906"/>
    </source>
</evidence>
<keyword evidence="1" id="KW-0697">Rotamase</keyword>
<evidence type="ECO:0000313" key="3">
    <source>
        <dbReference type="EMBL" id="MFC4231070.1"/>
    </source>
</evidence>